<dbReference type="Pfam" id="PF21476">
    <property type="entry name" value="PF0610-like_N"/>
    <property type="match status" value="1"/>
</dbReference>
<dbReference type="PANTHER" id="PTHR40663:SF2">
    <property type="entry name" value="TRANSCRIPTIONAL REGULATOR"/>
    <property type="match status" value="1"/>
</dbReference>
<dbReference type="Pfam" id="PF23470">
    <property type="entry name" value="Zn_ribbon_PF0610"/>
    <property type="match status" value="1"/>
</dbReference>
<dbReference type="InterPro" id="IPR057022">
    <property type="entry name" value="PF0610-like_Zn_ribbon_C"/>
</dbReference>
<gene>
    <name evidence="3" type="ORF">GF1_28030</name>
</gene>
<dbReference type="AlphaFoldDB" id="A0A915U464"/>
<organism evidence="3 4">
    <name type="scientific">Desulfolithobacter dissulfuricans</name>
    <dbReference type="NCBI Taxonomy" id="2795293"/>
    <lineage>
        <taxon>Bacteria</taxon>
        <taxon>Pseudomonadati</taxon>
        <taxon>Thermodesulfobacteriota</taxon>
        <taxon>Desulfobulbia</taxon>
        <taxon>Desulfobulbales</taxon>
        <taxon>Desulfobulbaceae</taxon>
        <taxon>Desulfolithobacter</taxon>
    </lineage>
</organism>
<accession>A0A915U464</accession>
<dbReference type="SUPFAM" id="SSF46785">
    <property type="entry name" value="Winged helix' DNA-binding domain"/>
    <property type="match status" value="1"/>
</dbReference>
<dbReference type="InterPro" id="IPR036390">
    <property type="entry name" value="WH_DNA-bd_sf"/>
</dbReference>
<evidence type="ECO:0000259" key="2">
    <source>
        <dbReference type="Pfam" id="PF23470"/>
    </source>
</evidence>
<dbReference type="InterPro" id="IPR038767">
    <property type="entry name" value="PF0610-like"/>
</dbReference>
<dbReference type="KEGG" id="ddu:GF1_28030"/>
<dbReference type="Proteomes" id="UP001063350">
    <property type="component" value="Chromosome"/>
</dbReference>
<dbReference type="InterPro" id="IPR049159">
    <property type="entry name" value="PF0610-like_wHTH_N"/>
</dbReference>
<evidence type="ECO:0000313" key="3">
    <source>
        <dbReference type="EMBL" id="BCO10427.1"/>
    </source>
</evidence>
<feature type="domain" description="PF0610-like winged HTH N-terminal" evidence="1">
    <location>
        <begin position="12"/>
        <end position="61"/>
    </location>
</feature>
<feature type="domain" description="PF0610-like rubredoxin-like zinc beta-ribbon C-terminal" evidence="2">
    <location>
        <begin position="64"/>
        <end position="99"/>
    </location>
</feature>
<name>A0A915U464_9BACT</name>
<sequence length="102" mass="11743">MTCRGNHVMTATKRQQLMDMLRQEELTSLDISAMLGIPEKEVHTQLGHIRRSLSRRGEKLVVTPFSCQSCGYLFKKRQRLDRPGRCPKCKSSHIRLATFRVG</sequence>
<dbReference type="EMBL" id="AP024233">
    <property type="protein sequence ID" value="BCO10427.1"/>
    <property type="molecule type" value="Genomic_DNA"/>
</dbReference>
<keyword evidence="4" id="KW-1185">Reference proteome</keyword>
<protein>
    <recommendedName>
        <fullName evidence="5">Transcriptional regulator</fullName>
    </recommendedName>
</protein>
<evidence type="ECO:0008006" key="5">
    <source>
        <dbReference type="Google" id="ProtNLM"/>
    </source>
</evidence>
<proteinExistence type="predicted"/>
<reference evidence="3" key="1">
    <citation type="submission" date="2020-12" db="EMBL/GenBank/DDBJ databases">
        <title>Desulfobium dissulfuricans gen. nov., sp. nov., a novel mesophilic, sulfate-reducing bacterium isolated from a deep-sea hydrothermal vent.</title>
        <authorList>
            <person name="Hashimoto Y."/>
            <person name="Tame A."/>
            <person name="Sawayama S."/>
            <person name="Miyazaki J."/>
            <person name="Takai K."/>
            <person name="Nakagawa S."/>
        </authorList>
    </citation>
    <scope>NUCLEOTIDE SEQUENCE</scope>
    <source>
        <strain evidence="3">GF1</strain>
    </source>
</reference>
<evidence type="ECO:0000313" key="4">
    <source>
        <dbReference type="Proteomes" id="UP001063350"/>
    </source>
</evidence>
<dbReference type="PANTHER" id="PTHR40663">
    <property type="match status" value="1"/>
</dbReference>
<evidence type="ECO:0000259" key="1">
    <source>
        <dbReference type="Pfam" id="PF21476"/>
    </source>
</evidence>